<protein>
    <submittedName>
        <fullName evidence="5">Tetratricopeptide TPR_1 repeat-containing protein</fullName>
    </submittedName>
</protein>
<dbReference type="PROSITE" id="PS50005">
    <property type="entry name" value="TPR"/>
    <property type="match status" value="1"/>
</dbReference>
<sequence>MGANVSDDCEVMGVYSHSTKYEYKVGERGSRYRNGTFWFVRRRSDDIYEVRPLNANHVPSGVTRLISRDDFLKQYTPELSYYQDNTLPCLDALQKKVRLGRRYFNLGQLDRAEQEFCSAVLMQEDSADAHMGLSEVYAEQQEFTKLRTVLDKLLNIDEVFREEQRHRFNEFGINLRKQGRFDDAIRFYAKALEVNDEDENLHFNIARAFHGRGRCEECRTHLARALALNPAMPEARSFLRALEAEQADADELARRTREGMAAQGERAALERNRQRASGDGAASGGKMDYVLSLK</sequence>
<proteinExistence type="predicted"/>
<evidence type="ECO:0000256" key="2">
    <source>
        <dbReference type="ARBA" id="ARBA00022803"/>
    </source>
</evidence>
<dbReference type="InterPro" id="IPR051012">
    <property type="entry name" value="CellSynth/LPSAsmb/PSIAsmb"/>
</dbReference>
<dbReference type="STRING" id="643562.Daes_0934"/>
<dbReference type="PANTHER" id="PTHR45586">
    <property type="entry name" value="TPR REPEAT-CONTAINING PROTEIN PA4667"/>
    <property type="match status" value="1"/>
</dbReference>
<evidence type="ECO:0000256" key="1">
    <source>
        <dbReference type="ARBA" id="ARBA00022737"/>
    </source>
</evidence>
<dbReference type="Pfam" id="PF14559">
    <property type="entry name" value="TPR_19"/>
    <property type="match status" value="1"/>
</dbReference>
<dbReference type="SMART" id="SM00028">
    <property type="entry name" value="TPR"/>
    <property type="match status" value="3"/>
</dbReference>
<evidence type="ECO:0000256" key="3">
    <source>
        <dbReference type="PROSITE-ProRule" id="PRU00339"/>
    </source>
</evidence>
<keyword evidence="6" id="KW-1185">Reference proteome</keyword>
<dbReference type="Pfam" id="PF13432">
    <property type="entry name" value="TPR_16"/>
    <property type="match status" value="1"/>
</dbReference>
<dbReference type="Gene3D" id="1.25.40.10">
    <property type="entry name" value="Tetratricopeptide repeat domain"/>
    <property type="match status" value="2"/>
</dbReference>
<organism evidence="5 6">
    <name type="scientific">Pseudodesulfovibrio aespoeensis (strain ATCC 700646 / DSM 10631 / Aspo-2)</name>
    <name type="common">Desulfovibrio aespoeensis</name>
    <dbReference type="NCBI Taxonomy" id="643562"/>
    <lineage>
        <taxon>Bacteria</taxon>
        <taxon>Pseudomonadati</taxon>
        <taxon>Thermodesulfobacteriota</taxon>
        <taxon>Desulfovibrionia</taxon>
        <taxon>Desulfovibrionales</taxon>
        <taxon>Desulfovibrionaceae</taxon>
    </lineage>
</organism>
<feature type="repeat" description="TPR" evidence="3">
    <location>
        <begin position="165"/>
        <end position="198"/>
    </location>
</feature>
<reference evidence="6" key="1">
    <citation type="submission" date="2010-12" db="EMBL/GenBank/DDBJ databases">
        <title>Complete sequence of Desulfovibrio aespoeensis Aspo-2.</title>
        <authorList>
            <consortium name="US DOE Joint Genome Institute"/>
            <person name="Lucas S."/>
            <person name="Copeland A."/>
            <person name="Lapidus A."/>
            <person name="Cheng J.-F."/>
            <person name="Goodwin L."/>
            <person name="Pitluck S."/>
            <person name="Chertkov O."/>
            <person name="Misra M."/>
            <person name="Detter J.C."/>
            <person name="Han C."/>
            <person name="Tapia R."/>
            <person name="Land M."/>
            <person name="Hauser L."/>
            <person name="Kyrpides N."/>
            <person name="Ivanova N."/>
            <person name="Ovchinnikova G."/>
            <person name="Pedersen K."/>
            <person name="Jagevall S."/>
            <person name="Hazen T."/>
            <person name="Woyke T."/>
        </authorList>
    </citation>
    <scope>NUCLEOTIDE SEQUENCE [LARGE SCALE GENOMIC DNA]</scope>
    <source>
        <strain evidence="6">ATCC 700646 / DSM 10631 / Aspo-2</strain>
    </source>
</reference>
<dbReference type="InterPro" id="IPR019734">
    <property type="entry name" value="TPR_rpt"/>
</dbReference>
<evidence type="ECO:0000313" key="5">
    <source>
        <dbReference type="EMBL" id="ADU61951.1"/>
    </source>
</evidence>
<evidence type="ECO:0000313" key="6">
    <source>
        <dbReference type="Proteomes" id="UP000002191"/>
    </source>
</evidence>
<reference evidence="5 6" key="2">
    <citation type="journal article" date="2014" name="Genome Announc.">
        <title>Complete Genome Sequence of the Subsurface, Mesophilic Sulfate-Reducing Bacterium Desulfovibrio aespoeensis Aspo-2.</title>
        <authorList>
            <person name="Pedersen K."/>
            <person name="Bengtsson A."/>
            <person name="Edlund J."/>
            <person name="Rabe L."/>
            <person name="Hazen T."/>
            <person name="Chakraborty R."/>
            <person name="Goodwin L."/>
            <person name="Shapiro N."/>
        </authorList>
    </citation>
    <scope>NUCLEOTIDE SEQUENCE [LARGE SCALE GENOMIC DNA]</scope>
    <source>
        <strain evidence="6">ATCC 700646 / DSM 10631 / Aspo-2</strain>
    </source>
</reference>
<keyword evidence="2 3" id="KW-0802">TPR repeat</keyword>
<keyword evidence="1" id="KW-0677">Repeat</keyword>
<dbReference type="InterPro" id="IPR011990">
    <property type="entry name" value="TPR-like_helical_dom_sf"/>
</dbReference>
<dbReference type="EMBL" id="CP002431">
    <property type="protein sequence ID" value="ADU61951.1"/>
    <property type="molecule type" value="Genomic_DNA"/>
</dbReference>
<evidence type="ECO:0000256" key="4">
    <source>
        <dbReference type="SAM" id="MobiDB-lite"/>
    </source>
</evidence>
<accession>E6VS18</accession>
<dbReference type="KEGG" id="das:Daes_0934"/>
<dbReference type="SUPFAM" id="SSF48452">
    <property type="entry name" value="TPR-like"/>
    <property type="match status" value="1"/>
</dbReference>
<name>E6VS18_PSEA9</name>
<dbReference type="PANTHER" id="PTHR45586:SF1">
    <property type="entry name" value="LIPOPOLYSACCHARIDE ASSEMBLY PROTEIN B"/>
    <property type="match status" value="1"/>
</dbReference>
<feature type="region of interest" description="Disordered" evidence="4">
    <location>
        <begin position="255"/>
        <end position="284"/>
    </location>
</feature>
<gene>
    <name evidence="5" type="ordered locus">Daes_0934</name>
</gene>
<dbReference type="HOGENOM" id="CLU_069326_1_0_7"/>
<dbReference type="eggNOG" id="COG0457">
    <property type="taxonomic scope" value="Bacteria"/>
</dbReference>
<dbReference type="AlphaFoldDB" id="E6VS18"/>
<dbReference type="Proteomes" id="UP000002191">
    <property type="component" value="Chromosome"/>
</dbReference>